<reference evidence="2" key="1">
    <citation type="submission" date="2022-11" db="EMBL/GenBank/DDBJ databases">
        <title>Candidatus Alkanophaga archaea from heated hydrothermal vent sediment oxidize petroleum alkanes.</title>
        <authorList>
            <person name="Zehnle H."/>
            <person name="Laso-Perez R."/>
            <person name="Lipp J."/>
            <person name="Teske A."/>
            <person name="Wegener G."/>
        </authorList>
    </citation>
    <scope>NUCLEOTIDE SEQUENCE</scope>
    <source>
        <strain evidence="2">MCA70</strain>
    </source>
</reference>
<evidence type="ECO:0000313" key="3">
    <source>
        <dbReference type="Proteomes" id="UP001144110"/>
    </source>
</evidence>
<organism evidence="2 3">
    <name type="scientific">Candidatus Thermodesulfobacterium syntrophicum</name>
    <dbReference type="NCBI Taxonomy" id="3060442"/>
    <lineage>
        <taxon>Bacteria</taxon>
        <taxon>Pseudomonadati</taxon>
        <taxon>Thermodesulfobacteriota</taxon>
        <taxon>Thermodesulfobacteria</taxon>
        <taxon>Thermodesulfobacteriales</taxon>
        <taxon>Thermodesulfobacteriaceae</taxon>
        <taxon>Thermodesulfobacterium</taxon>
    </lineage>
</organism>
<dbReference type="InterPro" id="IPR007553">
    <property type="entry name" value="2-thiour_desulf"/>
</dbReference>
<comment type="caution">
    <text evidence="2">The sequence shown here is derived from an EMBL/GenBank/DDBJ whole genome shotgun (WGS) entry which is preliminary data.</text>
</comment>
<gene>
    <name evidence="2" type="ORF">OD816_000338</name>
</gene>
<protein>
    <submittedName>
        <fullName evidence="2">YbbK protein</fullName>
    </submittedName>
</protein>
<dbReference type="EMBL" id="JAPHEG010000001">
    <property type="protein sequence ID" value="MDF2953093.1"/>
    <property type="molecule type" value="Genomic_DNA"/>
</dbReference>
<evidence type="ECO:0000259" key="1">
    <source>
        <dbReference type="Pfam" id="PF08349"/>
    </source>
</evidence>
<dbReference type="InterPro" id="IPR013560">
    <property type="entry name" value="DUF1722"/>
</dbReference>
<dbReference type="Pfam" id="PF08349">
    <property type="entry name" value="DUF1722"/>
    <property type="match status" value="1"/>
</dbReference>
<accession>A0AAE3P395</accession>
<sequence length="310" mass="36493">MLKPRLVLSACLNLERTRYDGKLIENPVAIKLRNFCDVISVCPEISIGLSVPREKIILYKDSKKIKAVEIFTGKDFTEKLISFSKETIRNLPKVEGFFLKSKSPSCGVSHKTKTYKDIEGKYLYGKSQGIFAKQILKAFPLLPVVDEEIIKNKDELENFLIRIFALRRLRELKEKAKDKRDIISFHKKAYHLLMSYDPLGFREIERFLFSKDTAFKEILKRYENYFKKTLAKPFSRGKQINAILHILGNFSKHLGEREKARIFHFIENYKRRKIVLSRVIRELKSLLQEKGKAFPEFYLEPYPEELEELF</sequence>
<dbReference type="PANTHER" id="PTHR30087">
    <property type="entry name" value="INNER MEMBRANE PROTEIN"/>
    <property type="match status" value="1"/>
</dbReference>
<proteinExistence type="predicted"/>
<dbReference type="Proteomes" id="UP001144110">
    <property type="component" value="Unassembled WGS sequence"/>
</dbReference>
<evidence type="ECO:0000313" key="2">
    <source>
        <dbReference type="EMBL" id="MDF2953093.1"/>
    </source>
</evidence>
<feature type="domain" description="DUF1722" evidence="1">
    <location>
        <begin position="192"/>
        <end position="303"/>
    </location>
</feature>
<dbReference type="PANTHER" id="PTHR30087:SF0">
    <property type="entry name" value="INNER MEMBRANE PROTEIN"/>
    <property type="match status" value="1"/>
</dbReference>
<dbReference type="AlphaFoldDB" id="A0AAE3P395"/>
<name>A0AAE3P395_9BACT</name>
<dbReference type="Pfam" id="PF04463">
    <property type="entry name" value="2-thiour_desulf"/>
    <property type="match status" value="1"/>
</dbReference>